<protein>
    <submittedName>
        <fullName evidence="1">Ectoine hydroxylase</fullName>
    </submittedName>
</protein>
<dbReference type="AlphaFoldDB" id="A0A2T0RD03"/>
<dbReference type="Gene3D" id="2.60.120.620">
    <property type="entry name" value="q2cbj1_9rhob like domain"/>
    <property type="match status" value="1"/>
</dbReference>
<accession>A0A2T0RD03</accession>
<dbReference type="Proteomes" id="UP000239209">
    <property type="component" value="Unassembled WGS sequence"/>
</dbReference>
<gene>
    <name evidence="1" type="ORF">CLV70_1393</name>
</gene>
<dbReference type="PANTHER" id="PTHR20883:SF48">
    <property type="entry name" value="ECTOINE DIOXYGENASE"/>
    <property type="match status" value="1"/>
</dbReference>
<dbReference type="GO" id="GO:0005506">
    <property type="term" value="F:iron ion binding"/>
    <property type="evidence" value="ECO:0007669"/>
    <property type="project" value="UniProtKB-ARBA"/>
</dbReference>
<sequence>MKLTEEQLASYHHDGYVLLDDVFSGDEIEILCIALSEDQRVPGPHLITENDGSTLRSIYASHTRHPVFERLVRTERLLDPARQLAGEDLYVHQMKINSKQAFGGERWAWHQDYIVWRDVDNMPAPSQVNVALFLDDVTEFNGPVIFLRGSHRLGTLERPGSTEGHESGHIDPDEYSLTPAELADLVKQHEMVSPKGGRGGVLLFSSQIVHGSGTNISPFARRLLILTYNPVSDAPRPVGAPRAEHLAGRDTTPLVVDSGPLDRR</sequence>
<dbReference type="Pfam" id="PF05721">
    <property type="entry name" value="PhyH"/>
    <property type="match status" value="1"/>
</dbReference>
<evidence type="ECO:0000313" key="1">
    <source>
        <dbReference type="EMBL" id="PRY19064.1"/>
    </source>
</evidence>
<dbReference type="EMBL" id="PVZG01000039">
    <property type="protein sequence ID" value="PRY19064.1"/>
    <property type="molecule type" value="Genomic_DNA"/>
</dbReference>
<name>A0A2T0RD03_9ACTN</name>
<dbReference type="OrthoDB" id="9791262at2"/>
<dbReference type="RefSeq" id="WP_106131286.1">
    <property type="nucleotide sequence ID" value="NZ_PVZG01000039.1"/>
</dbReference>
<organism evidence="1 2">
    <name type="scientific">Pseudosporangium ferrugineum</name>
    <dbReference type="NCBI Taxonomy" id="439699"/>
    <lineage>
        <taxon>Bacteria</taxon>
        <taxon>Bacillati</taxon>
        <taxon>Actinomycetota</taxon>
        <taxon>Actinomycetes</taxon>
        <taxon>Micromonosporales</taxon>
        <taxon>Micromonosporaceae</taxon>
        <taxon>Pseudosporangium</taxon>
    </lineage>
</organism>
<dbReference type="SUPFAM" id="SSF51197">
    <property type="entry name" value="Clavaminate synthase-like"/>
    <property type="match status" value="1"/>
</dbReference>
<reference evidence="1 2" key="1">
    <citation type="submission" date="2018-03" db="EMBL/GenBank/DDBJ databases">
        <title>Genomic Encyclopedia of Archaeal and Bacterial Type Strains, Phase II (KMG-II): from individual species to whole genera.</title>
        <authorList>
            <person name="Goeker M."/>
        </authorList>
    </citation>
    <scope>NUCLEOTIDE SEQUENCE [LARGE SCALE GENOMIC DNA]</scope>
    <source>
        <strain evidence="1 2">DSM 45348</strain>
    </source>
</reference>
<proteinExistence type="predicted"/>
<keyword evidence="2" id="KW-1185">Reference proteome</keyword>
<dbReference type="GO" id="GO:0016706">
    <property type="term" value="F:2-oxoglutarate-dependent dioxygenase activity"/>
    <property type="evidence" value="ECO:0007669"/>
    <property type="project" value="UniProtKB-ARBA"/>
</dbReference>
<evidence type="ECO:0000313" key="2">
    <source>
        <dbReference type="Proteomes" id="UP000239209"/>
    </source>
</evidence>
<dbReference type="InterPro" id="IPR008775">
    <property type="entry name" value="Phytyl_CoA_dOase-like"/>
</dbReference>
<dbReference type="PANTHER" id="PTHR20883">
    <property type="entry name" value="PHYTANOYL-COA DIOXYGENASE DOMAIN CONTAINING 1"/>
    <property type="match status" value="1"/>
</dbReference>
<comment type="caution">
    <text evidence="1">The sequence shown here is derived from an EMBL/GenBank/DDBJ whole genome shotgun (WGS) entry which is preliminary data.</text>
</comment>